<evidence type="ECO:0000256" key="1">
    <source>
        <dbReference type="ARBA" id="ARBA00008361"/>
    </source>
</evidence>
<proteinExistence type="inferred from homology"/>
<dbReference type="AlphaFoldDB" id="A0ABD3SVP8"/>
<dbReference type="EMBL" id="JBJXBP010000005">
    <property type="protein sequence ID" value="KAL3828298.1"/>
    <property type="molecule type" value="Genomic_DNA"/>
</dbReference>
<protein>
    <submittedName>
        <fullName evidence="4">Uncharacterized protein</fullName>
    </submittedName>
</protein>
<dbReference type="PANTHER" id="PTHR12176">
    <property type="entry name" value="SAM-DEPENDENT METHYLTRANSFERASE SUPERFAMILY PROTEIN"/>
    <property type="match status" value="1"/>
</dbReference>
<dbReference type="PANTHER" id="PTHR12176:SF56">
    <property type="entry name" value="OS04G0510700 PROTEIN"/>
    <property type="match status" value="1"/>
</dbReference>
<dbReference type="GO" id="GO:0032259">
    <property type="term" value="P:methylation"/>
    <property type="evidence" value="ECO:0007669"/>
    <property type="project" value="UniProtKB-KW"/>
</dbReference>
<dbReference type="GO" id="GO:0008168">
    <property type="term" value="F:methyltransferase activity"/>
    <property type="evidence" value="ECO:0007669"/>
    <property type="project" value="UniProtKB-KW"/>
</dbReference>
<name>A0ABD3SVP8_9LAMI</name>
<evidence type="ECO:0000256" key="2">
    <source>
        <dbReference type="ARBA" id="ARBA00022603"/>
    </source>
</evidence>
<comment type="caution">
    <text evidence="4">The sequence shown here is derived from an EMBL/GenBank/DDBJ whole genome shotgun (WGS) entry which is preliminary data.</text>
</comment>
<sequence length="432" mass="48191">MFNLTKSNLTYNLRRFSTAIKRRHLDDEGDWLYSSEWWSSGSSNSNTVFREISRSGNGVVSVLSHPSSKPDRCYWARTENWLEQRYAEIYPGLKHDGRFRVSGYQWRTLHFNDYTRESTVKVMAAYKEDEPGSLRIMQQAHCLAVPYVKSMISAGLATISSSDYDFIKDAIHGKQTMTILCIGHGGGSIPLFLASKIPGAVVHIVEIDPVVISASVQAMGFPSFSVMTPSGNRACPNPNPVDEVLWKGTHERLLLFNSDAEKFILESTNVYDLIFIDAYDGEDIFPHKLWDPQSPFIHALGNRLDPDHGTVVVNLHSDVDLNVDASKPSDLTLLPRMGKYVSRVCLSYRDALLENGSSGNGLAYTVSVPWLCNTSLVVCRGLGRGEDSSGSPDWSMVLNTLMSKALEVDKLVNMPFSCLQYIKTDFTPVDNP</sequence>
<dbReference type="InterPro" id="IPR029063">
    <property type="entry name" value="SAM-dependent_MTases_sf"/>
</dbReference>
<organism evidence="4 5">
    <name type="scientific">Penstemon smallii</name>
    <dbReference type="NCBI Taxonomy" id="265156"/>
    <lineage>
        <taxon>Eukaryota</taxon>
        <taxon>Viridiplantae</taxon>
        <taxon>Streptophyta</taxon>
        <taxon>Embryophyta</taxon>
        <taxon>Tracheophyta</taxon>
        <taxon>Spermatophyta</taxon>
        <taxon>Magnoliopsida</taxon>
        <taxon>eudicotyledons</taxon>
        <taxon>Gunneridae</taxon>
        <taxon>Pentapetalae</taxon>
        <taxon>asterids</taxon>
        <taxon>lamiids</taxon>
        <taxon>Lamiales</taxon>
        <taxon>Plantaginaceae</taxon>
        <taxon>Cheloneae</taxon>
        <taxon>Penstemon</taxon>
    </lineage>
</organism>
<dbReference type="SUPFAM" id="SSF53335">
    <property type="entry name" value="S-adenosyl-L-methionine-dependent methyltransferases"/>
    <property type="match status" value="1"/>
</dbReference>
<keyword evidence="2" id="KW-0489">Methyltransferase</keyword>
<gene>
    <name evidence="4" type="ORF">ACJIZ3_017100</name>
</gene>
<evidence type="ECO:0000313" key="5">
    <source>
        <dbReference type="Proteomes" id="UP001634393"/>
    </source>
</evidence>
<evidence type="ECO:0000313" key="4">
    <source>
        <dbReference type="EMBL" id="KAL3828298.1"/>
    </source>
</evidence>
<dbReference type="InterPro" id="IPR051419">
    <property type="entry name" value="Lys/N-term_MeTrsfase_sf"/>
</dbReference>
<evidence type="ECO:0000256" key="3">
    <source>
        <dbReference type="ARBA" id="ARBA00022679"/>
    </source>
</evidence>
<dbReference type="Gene3D" id="3.40.50.150">
    <property type="entry name" value="Vaccinia Virus protein VP39"/>
    <property type="match status" value="1"/>
</dbReference>
<reference evidence="4 5" key="1">
    <citation type="submission" date="2024-12" db="EMBL/GenBank/DDBJ databases">
        <title>The unique morphological basis and parallel evolutionary history of personate flowers in Penstemon.</title>
        <authorList>
            <person name="Depatie T.H."/>
            <person name="Wessinger C.A."/>
        </authorList>
    </citation>
    <scope>NUCLEOTIDE SEQUENCE [LARGE SCALE GENOMIC DNA]</scope>
    <source>
        <strain evidence="4">WTNN_2</strain>
        <tissue evidence="4">Leaf</tissue>
    </source>
</reference>
<comment type="similarity">
    <text evidence="1">Belongs to the methyltransferase superfamily.</text>
</comment>
<accession>A0ABD3SVP8</accession>
<keyword evidence="5" id="KW-1185">Reference proteome</keyword>
<dbReference type="Proteomes" id="UP001634393">
    <property type="component" value="Unassembled WGS sequence"/>
</dbReference>
<keyword evidence="3" id="KW-0808">Transferase</keyword>